<gene>
    <name evidence="1" type="ORF">SM1_027</name>
</gene>
<accession>A0A0U3ECN5</accession>
<keyword evidence="2" id="KW-1185">Reference proteome</keyword>
<evidence type="ECO:0000313" key="2">
    <source>
        <dbReference type="Proteomes" id="UP000224832"/>
    </source>
</evidence>
<organism evidence="1 2">
    <name type="scientific">Pseudomonas phage SM1</name>
    <dbReference type="NCBI Taxonomy" id="1772332"/>
    <lineage>
        <taxon>Viruses</taxon>
        <taxon>Duplodnaviria</taxon>
        <taxon>Heunggongvirae</taxon>
        <taxon>Uroviricota</taxon>
        <taxon>Caudoviricetes</taxon>
        <taxon>Samunavirus</taxon>
        <taxon>Samunavirus SM1</taxon>
    </lineage>
</organism>
<evidence type="ECO:0000313" key="1">
    <source>
        <dbReference type="EMBL" id="ALT58020.1"/>
    </source>
</evidence>
<proteinExistence type="predicted"/>
<dbReference type="Proteomes" id="UP000224832">
    <property type="component" value="Segment"/>
</dbReference>
<dbReference type="EMBL" id="KU245542">
    <property type="protein sequence ID" value="ALT58020.1"/>
    <property type="molecule type" value="Genomic_DNA"/>
</dbReference>
<name>A0A0U3ECN5_9CAUD</name>
<protein>
    <submittedName>
        <fullName evidence="1">Uncharacterized protein</fullName>
    </submittedName>
</protein>
<reference evidence="1 2" key="1">
    <citation type="submission" date="2015-12" db="EMBL/GenBank/DDBJ databases">
        <title>In silico genomic study of Pseudomonas phage SM1.</title>
        <authorList>
            <person name="Zawawi N.A.M."/>
            <person name="Mat-Arip Y."/>
            <person name="Wan-Jauhari W.K."/>
            <person name="Fauzi A.A."/>
            <person name="Yee F.J."/>
        </authorList>
    </citation>
    <scope>NUCLEOTIDE SEQUENCE [LARGE SCALE GENOMIC DNA]</scope>
</reference>
<sequence length="201" mass="22228">MIMLFAQYAVGSINLDKHQVTLSAMRVEAPWVRKSAIDTGRRSLNDRVWLAASRTATEKGFFLQAVGHPEGTVVLLQANETRRGLPYAQAGLFLRLRESGPLLTISMRLPVNRITLLGDSLEVFRGKADVMTAAELRVLGIDIPNGYSRTFCNKTEVDELFTVREVVPSQLPKPSFAAVVTAKGVEVVAIAQPKVRTPRRR</sequence>